<dbReference type="SUPFAM" id="SSF54534">
    <property type="entry name" value="FKBP-like"/>
    <property type="match status" value="1"/>
</dbReference>
<keyword evidence="10" id="KW-1185">Reference proteome</keyword>
<evidence type="ECO:0000256" key="5">
    <source>
        <dbReference type="ARBA" id="ARBA00023235"/>
    </source>
</evidence>
<dbReference type="InterPro" id="IPR046357">
    <property type="entry name" value="PPIase_dom_sf"/>
</dbReference>
<dbReference type="Pfam" id="PF01346">
    <property type="entry name" value="FKBP_N"/>
    <property type="match status" value="1"/>
</dbReference>
<organism evidence="9 10">
    <name type="scientific">Motiliproteus coralliicola</name>
    <dbReference type="NCBI Taxonomy" id="2283196"/>
    <lineage>
        <taxon>Bacteria</taxon>
        <taxon>Pseudomonadati</taxon>
        <taxon>Pseudomonadota</taxon>
        <taxon>Gammaproteobacteria</taxon>
        <taxon>Oceanospirillales</taxon>
        <taxon>Oceanospirillaceae</taxon>
        <taxon>Motiliproteus</taxon>
    </lineage>
</organism>
<evidence type="ECO:0000256" key="4">
    <source>
        <dbReference type="ARBA" id="ARBA00023110"/>
    </source>
</evidence>
<dbReference type="AlphaFoldDB" id="A0A369WUQ7"/>
<dbReference type="PROSITE" id="PS50059">
    <property type="entry name" value="FKBP_PPIASE"/>
    <property type="match status" value="1"/>
</dbReference>
<feature type="domain" description="PPIase FKBP-type" evidence="8">
    <location>
        <begin position="71"/>
        <end position="156"/>
    </location>
</feature>
<accession>A0A369WUQ7</accession>
<name>A0A369WUQ7_9GAMM</name>
<keyword evidence="4 6" id="KW-0697">Rotamase</keyword>
<dbReference type="OrthoDB" id="9814548at2"/>
<dbReference type="GO" id="GO:0003755">
    <property type="term" value="F:peptidyl-prolyl cis-trans isomerase activity"/>
    <property type="evidence" value="ECO:0007669"/>
    <property type="project" value="UniProtKB-UniRule"/>
</dbReference>
<keyword evidence="3" id="KW-0732">Signal</keyword>
<comment type="similarity">
    <text evidence="2 7">Belongs to the FKBP-type PPIase family.</text>
</comment>
<keyword evidence="5 6" id="KW-0413">Isomerase</keyword>
<evidence type="ECO:0000256" key="1">
    <source>
        <dbReference type="ARBA" id="ARBA00000971"/>
    </source>
</evidence>
<dbReference type="Proteomes" id="UP000253769">
    <property type="component" value="Unassembled WGS sequence"/>
</dbReference>
<evidence type="ECO:0000259" key="8">
    <source>
        <dbReference type="PROSITE" id="PS50059"/>
    </source>
</evidence>
<sequence length="160" mass="17365">MQLILVLVAIIVLFVLFNRFANNPKAAAENVRLGDEFLIQNQQREGVLSSDSGLQMEVIQSGSGNRRPGPRDKVKVHYHGTLINGSVFDSSVERGEPIEFGLNQVIPGWTEGLQQMVVGEKSRLYIPSKLGYGNSGAGSIPPGSTLIFEVELLAINGETD</sequence>
<dbReference type="PANTHER" id="PTHR43811:SF57">
    <property type="entry name" value="FKBP-TYPE PEPTIDYL-PROLYL CIS-TRANS ISOMERASE FKPA-RELATED"/>
    <property type="match status" value="1"/>
</dbReference>
<evidence type="ECO:0000256" key="2">
    <source>
        <dbReference type="ARBA" id="ARBA00006577"/>
    </source>
</evidence>
<dbReference type="Gene3D" id="3.10.50.40">
    <property type="match status" value="1"/>
</dbReference>
<dbReference type="Pfam" id="PF00254">
    <property type="entry name" value="FKBP_C"/>
    <property type="match status" value="1"/>
</dbReference>
<comment type="catalytic activity">
    <reaction evidence="1 6 7">
        <text>[protein]-peptidylproline (omega=180) = [protein]-peptidylproline (omega=0)</text>
        <dbReference type="Rhea" id="RHEA:16237"/>
        <dbReference type="Rhea" id="RHEA-COMP:10747"/>
        <dbReference type="Rhea" id="RHEA-COMP:10748"/>
        <dbReference type="ChEBI" id="CHEBI:83833"/>
        <dbReference type="ChEBI" id="CHEBI:83834"/>
        <dbReference type="EC" id="5.2.1.8"/>
    </reaction>
</comment>
<reference evidence="9 10" key="1">
    <citation type="submission" date="2018-07" db="EMBL/GenBank/DDBJ databases">
        <title>Motiliproteus coralliicola sp. nov., a bacterium isolated from Coral.</title>
        <authorList>
            <person name="Wang G."/>
        </authorList>
    </citation>
    <scope>NUCLEOTIDE SEQUENCE [LARGE SCALE GENOMIC DNA]</scope>
    <source>
        <strain evidence="9 10">C34</strain>
    </source>
</reference>
<dbReference type="EMBL" id="QQOH01000001">
    <property type="protein sequence ID" value="RDE25377.1"/>
    <property type="molecule type" value="Genomic_DNA"/>
</dbReference>
<evidence type="ECO:0000256" key="7">
    <source>
        <dbReference type="RuleBase" id="RU003915"/>
    </source>
</evidence>
<dbReference type="PANTHER" id="PTHR43811">
    <property type="entry name" value="FKBP-TYPE PEPTIDYL-PROLYL CIS-TRANS ISOMERASE FKPA"/>
    <property type="match status" value="1"/>
</dbReference>
<proteinExistence type="inferred from homology"/>
<dbReference type="EC" id="5.2.1.8" evidence="7"/>
<dbReference type="GO" id="GO:0006457">
    <property type="term" value="P:protein folding"/>
    <property type="evidence" value="ECO:0007669"/>
    <property type="project" value="InterPro"/>
</dbReference>
<dbReference type="InterPro" id="IPR000774">
    <property type="entry name" value="PPIase_FKBP_N"/>
</dbReference>
<gene>
    <name evidence="9" type="ORF">DV711_06635</name>
</gene>
<evidence type="ECO:0000256" key="3">
    <source>
        <dbReference type="ARBA" id="ARBA00022729"/>
    </source>
</evidence>
<evidence type="ECO:0000313" key="9">
    <source>
        <dbReference type="EMBL" id="RDE25377.1"/>
    </source>
</evidence>
<evidence type="ECO:0000313" key="10">
    <source>
        <dbReference type="Proteomes" id="UP000253769"/>
    </source>
</evidence>
<protein>
    <recommendedName>
        <fullName evidence="7">Peptidyl-prolyl cis-trans isomerase</fullName>
        <ecNumber evidence="7">5.2.1.8</ecNumber>
    </recommendedName>
</protein>
<dbReference type="InterPro" id="IPR001179">
    <property type="entry name" value="PPIase_FKBP_dom"/>
</dbReference>
<evidence type="ECO:0000256" key="6">
    <source>
        <dbReference type="PROSITE-ProRule" id="PRU00277"/>
    </source>
</evidence>
<dbReference type="FunFam" id="3.10.50.40:FF:000045">
    <property type="entry name" value="Peptidyl-prolyl cis-trans isomerase"/>
    <property type="match status" value="1"/>
</dbReference>
<comment type="caution">
    <text evidence="9">The sequence shown here is derived from an EMBL/GenBank/DDBJ whole genome shotgun (WGS) entry which is preliminary data.</text>
</comment>